<dbReference type="Proteomes" id="UP000034805">
    <property type="component" value="Unassembled WGS sequence"/>
</dbReference>
<proteinExistence type="predicted"/>
<dbReference type="Gene3D" id="3.30.1370.10">
    <property type="entry name" value="K Homology domain, type 1"/>
    <property type="match status" value="1"/>
</dbReference>
<organism evidence="1 2">
    <name type="scientific">Scleropages formosus</name>
    <name type="common">Asian bonytongue</name>
    <name type="synonym">Osteoglossum formosum</name>
    <dbReference type="NCBI Taxonomy" id="113540"/>
    <lineage>
        <taxon>Eukaryota</taxon>
        <taxon>Metazoa</taxon>
        <taxon>Chordata</taxon>
        <taxon>Craniata</taxon>
        <taxon>Vertebrata</taxon>
        <taxon>Euteleostomi</taxon>
        <taxon>Actinopterygii</taxon>
        <taxon>Neopterygii</taxon>
        <taxon>Teleostei</taxon>
        <taxon>Osteoglossocephala</taxon>
        <taxon>Osteoglossomorpha</taxon>
        <taxon>Osteoglossiformes</taxon>
        <taxon>Osteoglossidae</taxon>
        <taxon>Scleropages</taxon>
    </lineage>
</organism>
<accession>A0A0P7UTE5</accession>
<dbReference type="InterPro" id="IPR036612">
    <property type="entry name" value="KH_dom_type_1_sf"/>
</dbReference>
<protein>
    <submittedName>
        <fullName evidence="1">Uncharacterized protein</fullName>
    </submittedName>
</protein>
<comment type="caution">
    <text evidence="1">The sequence shown here is derived from an EMBL/GenBank/DDBJ whole genome shotgun (WGS) entry which is preliminary data.</text>
</comment>
<reference evidence="1 2" key="1">
    <citation type="submission" date="2015-08" db="EMBL/GenBank/DDBJ databases">
        <title>The genome of the Asian arowana (Scleropages formosus).</title>
        <authorList>
            <person name="Tan M.H."/>
            <person name="Gan H.M."/>
            <person name="Croft L.J."/>
            <person name="Austin C.M."/>
        </authorList>
    </citation>
    <scope>NUCLEOTIDE SEQUENCE [LARGE SCALE GENOMIC DNA]</scope>
    <source>
        <strain evidence="1">Aro1</strain>
    </source>
</reference>
<dbReference type="EMBL" id="JARO02008460">
    <property type="protein sequence ID" value="KPP62712.1"/>
    <property type="molecule type" value="Genomic_DNA"/>
</dbReference>
<evidence type="ECO:0000313" key="2">
    <source>
        <dbReference type="Proteomes" id="UP000034805"/>
    </source>
</evidence>
<name>A0A0P7UTE5_SCLFO</name>
<gene>
    <name evidence="1" type="ORF">Z043_119084</name>
</gene>
<sequence length="117" mass="12688">MYSDSVNGLVDKHPLELPEPVGPVIHLQEKLFVPVKEYPDCDVSPVVPPPPDSRNSKLKALGCALNEALWAGETRLGSALSELPWTRRAVPGCGLFLSLCPPFALPPRSCFHSSCLL</sequence>
<dbReference type="AlphaFoldDB" id="A0A0P7UTE5"/>
<evidence type="ECO:0000313" key="1">
    <source>
        <dbReference type="EMBL" id="KPP62712.1"/>
    </source>
</evidence>
<dbReference type="GO" id="GO:0003723">
    <property type="term" value="F:RNA binding"/>
    <property type="evidence" value="ECO:0007669"/>
    <property type="project" value="InterPro"/>
</dbReference>